<feature type="region of interest" description="Disordered" evidence="2">
    <location>
        <begin position="30"/>
        <end position="53"/>
    </location>
</feature>
<comment type="similarity">
    <text evidence="1">Belongs to the MT-A70-like family.</text>
</comment>
<dbReference type="PROSITE" id="PS51143">
    <property type="entry name" value="MT_A70"/>
    <property type="match status" value="1"/>
</dbReference>
<organism evidence="3 4">
    <name type="scientific">Penicillium atrosanguineum</name>
    <dbReference type="NCBI Taxonomy" id="1132637"/>
    <lineage>
        <taxon>Eukaryota</taxon>
        <taxon>Fungi</taxon>
        <taxon>Dikarya</taxon>
        <taxon>Ascomycota</taxon>
        <taxon>Pezizomycotina</taxon>
        <taxon>Eurotiomycetes</taxon>
        <taxon>Eurotiomycetidae</taxon>
        <taxon>Eurotiales</taxon>
        <taxon>Aspergillaceae</taxon>
        <taxon>Penicillium</taxon>
    </lineage>
</organism>
<proteinExistence type="inferred from homology"/>
<dbReference type="Proteomes" id="UP001147746">
    <property type="component" value="Unassembled WGS sequence"/>
</dbReference>
<reference evidence="3" key="2">
    <citation type="journal article" date="2023" name="IMA Fungus">
        <title>Comparative genomic study of the Penicillium genus elucidates a diverse pangenome and 15 lateral gene transfer events.</title>
        <authorList>
            <person name="Petersen C."/>
            <person name="Sorensen T."/>
            <person name="Nielsen M.R."/>
            <person name="Sondergaard T.E."/>
            <person name="Sorensen J.L."/>
            <person name="Fitzpatrick D.A."/>
            <person name="Frisvad J.C."/>
            <person name="Nielsen K.L."/>
        </authorList>
    </citation>
    <scope>NUCLEOTIDE SEQUENCE</scope>
    <source>
        <strain evidence="3">IBT 21472</strain>
    </source>
</reference>
<dbReference type="AlphaFoldDB" id="A0A9W9Q1G6"/>
<name>A0A9W9Q1G6_9EURO</name>
<dbReference type="PANTHER" id="PTHR12829">
    <property type="entry name" value="N6-ADENOSINE-METHYLTRANSFERASE"/>
    <property type="match status" value="1"/>
</dbReference>
<protein>
    <submittedName>
        <fullName evidence="3">Uncharacterized protein</fullName>
    </submittedName>
</protein>
<keyword evidence="4" id="KW-1185">Reference proteome</keyword>
<dbReference type="GO" id="GO:0008168">
    <property type="term" value="F:methyltransferase activity"/>
    <property type="evidence" value="ECO:0007669"/>
    <property type="project" value="TreeGrafter"/>
</dbReference>
<evidence type="ECO:0000256" key="1">
    <source>
        <dbReference type="PROSITE-ProRule" id="PRU00489"/>
    </source>
</evidence>
<feature type="region of interest" description="Disordered" evidence="2">
    <location>
        <begin position="154"/>
        <end position="176"/>
    </location>
</feature>
<evidence type="ECO:0000256" key="2">
    <source>
        <dbReference type="SAM" id="MobiDB-lite"/>
    </source>
</evidence>
<dbReference type="GO" id="GO:0005634">
    <property type="term" value="C:nucleus"/>
    <property type="evidence" value="ECO:0007669"/>
    <property type="project" value="TreeGrafter"/>
</dbReference>
<reference evidence="3" key="1">
    <citation type="submission" date="2022-12" db="EMBL/GenBank/DDBJ databases">
        <authorList>
            <person name="Petersen C."/>
        </authorList>
    </citation>
    <scope>NUCLEOTIDE SEQUENCE</scope>
    <source>
        <strain evidence="3">IBT 21472</strain>
    </source>
</reference>
<comment type="caution">
    <text evidence="3">The sequence shown here is derived from an EMBL/GenBank/DDBJ whole genome shotgun (WGS) entry which is preliminary data.</text>
</comment>
<dbReference type="Pfam" id="PF05063">
    <property type="entry name" value="MT-A70"/>
    <property type="match status" value="1"/>
</dbReference>
<sequence>MTSPEDQSILYHNEPNTVFIIDIPSSIAQAQGLTPDPRDGTAGTSAGDLEPGRNVSRKHILSAPPLESPYAGSCEPKTEAARARLLEQVPTNEKLFHDEIQPLLLSALHGIRGKYRGARWCRPRHFSDEEIPRTRKRRAEPEYVTLEKRTQNLLKGSSTAKVSRSHHAAPNIRPPTILSSTSTNVFESISSLDGIVRNPSSQPALLKADCHDGIEPAPSEYIIPPESQFILCTIPISEPRPKSTFPISGLPSTQKFNLVLFDPPWPNRSVRRSGHYSTHPYELLTQRLQDILHMHAFTSDQTPPLNNLYRYPQSQLSLAGIWTTNSEKSRQTAYDSLTSTGFTVVEEWIWIKITANGDPVSPVNGLWRKPYEILVIGRREPVSVTVPEPEIPFSSCKSLEPDPCVPKRRFIAAVPDLHSRKPNLKGLFERLFFARDGSVQQYTALEVFARNLTAGWCAAGNEVIKFNARECWVEG</sequence>
<accession>A0A9W9Q1G6</accession>
<evidence type="ECO:0000313" key="4">
    <source>
        <dbReference type="Proteomes" id="UP001147746"/>
    </source>
</evidence>
<evidence type="ECO:0000313" key="3">
    <source>
        <dbReference type="EMBL" id="KAJ5320984.1"/>
    </source>
</evidence>
<dbReference type="InterPro" id="IPR007757">
    <property type="entry name" value="MT-A70-like"/>
</dbReference>
<dbReference type="PANTHER" id="PTHR12829:SF4">
    <property type="entry name" value="N(6)-ADENINE-SPECIFIC METHYLTRANSFERASE METTL4"/>
    <property type="match status" value="1"/>
</dbReference>
<gene>
    <name evidence="3" type="ORF">N7476_003986</name>
</gene>
<dbReference type="EMBL" id="JAPZBO010000003">
    <property type="protein sequence ID" value="KAJ5320984.1"/>
    <property type="molecule type" value="Genomic_DNA"/>
</dbReference>